<dbReference type="GO" id="GO:0005764">
    <property type="term" value="C:lysosome"/>
    <property type="evidence" value="ECO:0007669"/>
    <property type="project" value="TreeGrafter"/>
</dbReference>
<protein>
    <recommendedName>
        <fullName evidence="2">alpha-L-fucosidase</fullName>
        <ecNumber evidence="2">3.2.1.51</ecNumber>
    </recommendedName>
</protein>
<name>A0A848GRA9_9BACT</name>
<comment type="caution">
    <text evidence="9">The sequence shown here is derived from an EMBL/GenBank/DDBJ whole genome shotgun (WGS) entry which is preliminary data.</text>
</comment>
<dbReference type="InterPro" id="IPR000421">
    <property type="entry name" value="FA58C"/>
</dbReference>
<evidence type="ECO:0000256" key="2">
    <source>
        <dbReference type="ARBA" id="ARBA00012662"/>
    </source>
</evidence>
<dbReference type="InterPro" id="IPR057739">
    <property type="entry name" value="Glyco_hydro_29_N"/>
</dbReference>
<dbReference type="InterPro" id="IPR000933">
    <property type="entry name" value="Glyco_hydro_29"/>
</dbReference>
<dbReference type="InterPro" id="IPR017853">
    <property type="entry name" value="GH"/>
</dbReference>
<dbReference type="SUPFAM" id="SSF51445">
    <property type="entry name" value="(Trans)glycosidases"/>
    <property type="match status" value="1"/>
</dbReference>
<dbReference type="SUPFAM" id="SSF49785">
    <property type="entry name" value="Galactose-binding domain-like"/>
    <property type="match status" value="1"/>
</dbReference>
<dbReference type="InterPro" id="IPR008979">
    <property type="entry name" value="Galactose-bd-like_sf"/>
</dbReference>
<reference evidence="9 10" key="1">
    <citation type="submission" date="2020-04" db="EMBL/GenBank/DDBJ databases">
        <title>Chitinophaga sp. G-6-1-13 sp. nov., isolated from soil.</title>
        <authorList>
            <person name="Dahal R.H."/>
            <person name="Chaudhary D.K."/>
        </authorList>
    </citation>
    <scope>NUCLEOTIDE SEQUENCE [LARGE SCALE GENOMIC DNA]</scope>
    <source>
        <strain evidence="9 10">G-6-1-13</strain>
    </source>
</reference>
<dbReference type="PANTHER" id="PTHR10030:SF37">
    <property type="entry name" value="ALPHA-L-FUCOSIDASE-RELATED"/>
    <property type="match status" value="1"/>
</dbReference>
<evidence type="ECO:0000256" key="4">
    <source>
        <dbReference type="ARBA" id="ARBA00022801"/>
    </source>
</evidence>
<dbReference type="AlphaFoldDB" id="A0A848GRA9"/>
<organism evidence="9 10">
    <name type="scientific">Chitinophaga fulva</name>
    <dbReference type="NCBI Taxonomy" id="2728842"/>
    <lineage>
        <taxon>Bacteria</taxon>
        <taxon>Pseudomonadati</taxon>
        <taxon>Bacteroidota</taxon>
        <taxon>Chitinophagia</taxon>
        <taxon>Chitinophagales</taxon>
        <taxon>Chitinophagaceae</taxon>
        <taxon>Chitinophaga</taxon>
    </lineage>
</organism>
<evidence type="ECO:0000256" key="5">
    <source>
        <dbReference type="ARBA" id="ARBA00023295"/>
    </source>
</evidence>
<evidence type="ECO:0000313" key="9">
    <source>
        <dbReference type="EMBL" id="NML39602.1"/>
    </source>
</evidence>
<comment type="similarity">
    <text evidence="1">Belongs to the glycosyl hydrolase 29 family.</text>
</comment>
<keyword evidence="3 6" id="KW-0732">Signal</keyword>
<feature type="chain" id="PRO_5032935653" description="alpha-L-fucosidase" evidence="6">
    <location>
        <begin position="22"/>
        <end position="477"/>
    </location>
</feature>
<evidence type="ECO:0000256" key="1">
    <source>
        <dbReference type="ARBA" id="ARBA00007951"/>
    </source>
</evidence>
<keyword evidence="4" id="KW-0378">Hydrolase</keyword>
<gene>
    <name evidence="9" type="ORF">HHL17_20550</name>
</gene>
<dbReference type="Pfam" id="PF00754">
    <property type="entry name" value="F5_F8_type_C"/>
    <property type="match status" value="1"/>
</dbReference>
<evidence type="ECO:0000256" key="6">
    <source>
        <dbReference type="SAM" id="SignalP"/>
    </source>
</evidence>
<evidence type="ECO:0000313" key="10">
    <source>
        <dbReference type="Proteomes" id="UP000583266"/>
    </source>
</evidence>
<proteinExistence type="inferred from homology"/>
<feature type="signal peptide" evidence="6">
    <location>
        <begin position="1"/>
        <end position="21"/>
    </location>
</feature>
<dbReference type="EC" id="3.2.1.51" evidence="2"/>
<dbReference type="PANTHER" id="PTHR10030">
    <property type="entry name" value="ALPHA-L-FUCOSIDASE"/>
    <property type="match status" value="1"/>
</dbReference>
<sequence length="477" mass="53860">MKRKLTLVIITLLLAPVATFAQQYEKKKSKVVTAPAPFLPVPNAAQLRWHKAEYLMFVHFGMKTFYPSNDHMGYGVEEPGRFNPVHFDAGQWVAAAEAGGFKGIVITSKHHDGFCNWQTQTTRHSVQSSPWKNGKGDVIKEVGDACRKAGIQFGIYASIIDKHFERFGSPDYKTYGDYYYAQVKELSTRYGKIDEYWFDGFNADKLKIDYPKIARMIAAEQPDAVFYDSKVLVNTLPNRCLAWPGAHGAVRPDQDYRQQINDTLRWYPMEPSIILQGNWFHDGKPAVSLQQMQDYYLGSVGYGVTALMNVSPNSDGLIDGATVDTLKEFRQWVNQLHQQDPAKFKKAKSLSGYRGNDRKYGPDKINDNNYDSYFATDDSVTTATIDIELGKPVKIDGFILQEYIPLGQRVEAYSIECRVDGKWTEVFAGKKIGFKRIILAGRVSEKDTRFPVADAVRLHISKAGASPLINNFQVISL</sequence>
<feature type="domain" description="F5/8 type C" evidence="7">
    <location>
        <begin position="357"/>
        <end position="462"/>
    </location>
</feature>
<keyword evidence="10" id="KW-1185">Reference proteome</keyword>
<feature type="domain" description="Glycoside hydrolase family 29 N-terminal" evidence="8">
    <location>
        <begin position="66"/>
        <end position="335"/>
    </location>
</feature>
<dbReference type="GO" id="GO:0004560">
    <property type="term" value="F:alpha-L-fucosidase activity"/>
    <property type="evidence" value="ECO:0007669"/>
    <property type="project" value="InterPro"/>
</dbReference>
<evidence type="ECO:0000259" key="7">
    <source>
        <dbReference type="Pfam" id="PF00754"/>
    </source>
</evidence>
<evidence type="ECO:0000256" key="3">
    <source>
        <dbReference type="ARBA" id="ARBA00022729"/>
    </source>
</evidence>
<dbReference type="RefSeq" id="WP_169226665.1">
    <property type="nucleotide sequence ID" value="NZ_JABBGC010000002.1"/>
</dbReference>
<dbReference type="SMART" id="SM00812">
    <property type="entry name" value="Alpha_L_fucos"/>
    <property type="match status" value="1"/>
</dbReference>
<dbReference type="GO" id="GO:0006004">
    <property type="term" value="P:fucose metabolic process"/>
    <property type="evidence" value="ECO:0007669"/>
    <property type="project" value="TreeGrafter"/>
</dbReference>
<dbReference type="Pfam" id="PF01120">
    <property type="entry name" value="Alpha_L_fucos"/>
    <property type="match status" value="1"/>
</dbReference>
<evidence type="ECO:0000259" key="8">
    <source>
        <dbReference type="Pfam" id="PF01120"/>
    </source>
</evidence>
<dbReference type="Gene3D" id="2.60.120.260">
    <property type="entry name" value="Galactose-binding domain-like"/>
    <property type="match status" value="1"/>
</dbReference>
<dbReference type="EMBL" id="JABBGC010000002">
    <property type="protein sequence ID" value="NML39602.1"/>
    <property type="molecule type" value="Genomic_DNA"/>
</dbReference>
<dbReference type="GO" id="GO:0016139">
    <property type="term" value="P:glycoside catabolic process"/>
    <property type="evidence" value="ECO:0007669"/>
    <property type="project" value="TreeGrafter"/>
</dbReference>
<accession>A0A848GRA9</accession>
<dbReference type="Proteomes" id="UP000583266">
    <property type="component" value="Unassembled WGS sequence"/>
</dbReference>
<keyword evidence="5" id="KW-0326">Glycosidase</keyword>
<dbReference type="Gene3D" id="3.20.20.80">
    <property type="entry name" value="Glycosidases"/>
    <property type="match status" value="1"/>
</dbReference>